<reference evidence="2" key="2">
    <citation type="journal article" date="2015" name="Fish Shellfish Immunol.">
        <title>Early steps in the European eel (Anguilla anguilla)-Vibrio vulnificus interaction in the gills: Role of the RtxA13 toxin.</title>
        <authorList>
            <person name="Callol A."/>
            <person name="Pajuelo D."/>
            <person name="Ebbesson L."/>
            <person name="Teles M."/>
            <person name="MacKenzie S."/>
            <person name="Amaro C."/>
        </authorList>
    </citation>
    <scope>NUCLEOTIDE SEQUENCE</scope>
</reference>
<dbReference type="AlphaFoldDB" id="A0A0E9T466"/>
<sequence>MVTTLPSSMSQEPSSTFTSLYSCPSITGGWPFSPTFRDRLCTSTTTSFPFSRKPTPNGTSRSTSERVCVHR</sequence>
<accession>A0A0E9T466</accession>
<reference evidence="2" key="1">
    <citation type="submission" date="2014-11" db="EMBL/GenBank/DDBJ databases">
        <authorList>
            <person name="Amaro Gonzalez C."/>
        </authorList>
    </citation>
    <scope>NUCLEOTIDE SEQUENCE</scope>
</reference>
<feature type="region of interest" description="Disordered" evidence="1">
    <location>
        <begin position="44"/>
        <end position="71"/>
    </location>
</feature>
<dbReference type="EMBL" id="GBXM01060106">
    <property type="protein sequence ID" value="JAH48471.1"/>
    <property type="molecule type" value="Transcribed_RNA"/>
</dbReference>
<name>A0A0E9T466_ANGAN</name>
<proteinExistence type="predicted"/>
<feature type="compositionally biased region" description="Polar residues" evidence="1">
    <location>
        <begin position="44"/>
        <end position="62"/>
    </location>
</feature>
<evidence type="ECO:0000313" key="2">
    <source>
        <dbReference type="EMBL" id="JAH48471.1"/>
    </source>
</evidence>
<evidence type="ECO:0000256" key="1">
    <source>
        <dbReference type="SAM" id="MobiDB-lite"/>
    </source>
</evidence>
<organism evidence="2">
    <name type="scientific">Anguilla anguilla</name>
    <name type="common">European freshwater eel</name>
    <name type="synonym">Muraena anguilla</name>
    <dbReference type="NCBI Taxonomy" id="7936"/>
    <lineage>
        <taxon>Eukaryota</taxon>
        <taxon>Metazoa</taxon>
        <taxon>Chordata</taxon>
        <taxon>Craniata</taxon>
        <taxon>Vertebrata</taxon>
        <taxon>Euteleostomi</taxon>
        <taxon>Actinopterygii</taxon>
        <taxon>Neopterygii</taxon>
        <taxon>Teleostei</taxon>
        <taxon>Anguilliformes</taxon>
        <taxon>Anguillidae</taxon>
        <taxon>Anguilla</taxon>
    </lineage>
</organism>
<protein>
    <submittedName>
        <fullName evidence="2">Uncharacterized protein</fullName>
    </submittedName>
</protein>